<sequence length="74" mass="8367">MSTADEKYLDEYDEYNIEEDKYKAHGHSGKGRSKKEAEQHVHSDPGGHSRKITNNMVQGAHNKANEKGPVTKKE</sequence>
<dbReference type="GO" id="GO:0008285">
    <property type="term" value="P:negative regulation of cell population proliferation"/>
    <property type="evidence" value="ECO:0007669"/>
    <property type="project" value="TreeGrafter"/>
</dbReference>
<dbReference type="EMBL" id="VSWD01000005">
    <property type="protein sequence ID" value="KAK3101567.1"/>
    <property type="molecule type" value="Genomic_DNA"/>
</dbReference>
<name>A0AA89C9W3_PINIB</name>
<keyword evidence="3" id="KW-1185">Reference proteome</keyword>
<feature type="compositionally biased region" description="Basic and acidic residues" evidence="1">
    <location>
        <begin position="34"/>
        <end position="47"/>
    </location>
</feature>
<dbReference type="GO" id="GO:0005634">
    <property type="term" value="C:nucleus"/>
    <property type="evidence" value="ECO:0007669"/>
    <property type="project" value="TreeGrafter"/>
</dbReference>
<organism evidence="2 3">
    <name type="scientific">Pinctada imbricata</name>
    <name type="common">Atlantic pearl-oyster</name>
    <name type="synonym">Pinctada martensii</name>
    <dbReference type="NCBI Taxonomy" id="66713"/>
    <lineage>
        <taxon>Eukaryota</taxon>
        <taxon>Metazoa</taxon>
        <taxon>Spiralia</taxon>
        <taxon>Lophotrochozoa</taxon>
        <taxon>Mollusca</taxon>
        <taxon>Bivalvia</taxon>
        <taxon>Autobranchia</taxon>
        <taxon>Pteriomorphia</taxon>
        <taxon>Pterioida</taxon>
        <taxon>Pterioidea</taxon>
        <taxon>Pteriidae</taxon>
        <taxon>Pinctada</taxon>
    </lineage>
</organism>
<evidence type="ECO:0000313" key="2">
    <source>
        <dbReference type="EMBL" id="KAK3101567.1"/>
    </source>
</evidence>
<reference evidence="2" key="1">
    <citation type="submission" date="2019-08" db="EMBL/GenBank/DDBJ databases">
        <title>The improved chromosome-level genome for the pearl oyster Pinctada fucata martensii using PacBio sequencing and Hi-C.</title>
        <authorList>
            <person name="Zheng Z."/>
        </authorList>
    </citation>
    <scope>NUCLEOTIDE SEQUENCE</scope>
    <source>
        <strain evidence="2">ZZ-2019</strain>
        <tissue evidence="2">Adductor muscle</tissue>
    </source>
</reference>
<dbReference type="InterPro" id="IPR018792">
    <property type="entry name" value="NUPR1-like"/>
</dbReference>
<dbReference type="GO" id="GO:0006357">
    <property type="term" value="P:regulation of transcription by RNA polymerase II"/>
    <property type="evidence" value="ECO:0007669"/>
    <property type="project" value="TreeGrafter"/>
</dbReference>
<dbReference type="PANTHER" id="PTHR17149">
    <property type="entry name" value="NUCLEAR PROTEIN 1 AND 2"/>
    <property type="match status" value="1"/>
</dbReference>
<feature type="region of interest" description="Disordered" evidence="1">
    <location>
        <begin position="15"/>
        <end position="74"/>
    </location>
</feature>
<feature type="compositionally biased region" description="Basic residues" evidence="1">
    <location>
        <begin position="24"/>
        <end position="33"/>
    </location>
</feature>
<protein>
    <recommendedName>
        <fullName evidence="4">Nuclear protein 1</fullName>
    </recommendedName>
</protein>
<proteinExistence type="predicted"/>
<evidence type="ECO:0000313" key="3">
    <source>
        <dbReference type="Proteomes" id="UP001186944"/>
    </source>
</evidence>
<dbReference type="PANTHER" id="PTHR17149:SF4">
    <property type="entry name" value="RH17958P"/>
    <property type="match status" value="1"/>
</dbReference>
<accession>A0AA89C9W3</accession>
<comment type="caution">
    <text evidence="2">The sequence shown here is derived from an EMBL/GenBank/DDBJ whole genome shotgun (WGS) entry which is preliminary data.</text>
</comment>
<dbReference type="Proteomes" id="UP001186944">
    <property type="component" value="Unassembled WGS sequence"/>
</dbReference>
<gene>
    <name evidence="2" type="ORF">FSP39_004534</name>
</gene>
<dbReference type="AlphaFoldDB" id="A0AA89C9W3"/>
<dbReference type="GO" id="GO:0045786">
    <property type="term" value="P:negative regulation of cell cycle"/>
    <property type="evidence" value="ECO:0007669"/>
    <property type="project" value="TreeGrafter"/>
</dbReference>
<evidence type="ECO:0008006" key="4">
    <source>
        <dbReference type="Google" id="ProtNLM"/>
    </source>
</evidence>
<feature type="compositionally biased region" description="Basic and acidic residues" evidence="1">
    <location>
        <begin position="63"/>
        <end position="74"/>
    </location>
</feature>
<evidence type="ECO:0000256" key="1">
    <source>
        <dbReference type="SAM" id="MobiDB-lite"/>
    </source>
</evidence>
<dbReference type="Pfam" id="PF10195">
    <property type="entry name" value="Phospho_p8"/>
    <property type="match status" value="1"/>
</dbReference>